<name>E1YIW6_9BACT</name>
<dbReference type="SUPFAM" id="SSF50475">
    <property type="entry name" value="FMN-binding split barrel"/>
    <property type="match status" value="1"/>
</dbReference>
<evidence type="ECO:0000259" key="1">
    <source>
        <dbReference type="Pfam" id="PF01977"/>
    </source>
</evidence>
<dbReference type="InterPro" id="IPR002830">
    <property type="entry name" value="UbiD"/>
</dbReference>
<sequence>MDTRELVQVLKDHNELVEVNEEVDWNYEIPAMELLSGRVNGPAFLFNNIKGIKQGEGRVLAGHFSGSYRLPHRRQAMLVGLDPDITSVDYSQELAKRMSSPIRPIEVASGSCKEVVVEGKDVNLFNFPFTFHAIGDGGRYCFQQQTIIKDPDSDWMNVGHYCMEIFSKRRAAITPYAESNFRLIYHSKYEARNQPMPIALVIGGDPVCYLVATAPLPPGVSEYDAAGGVRGTPLELVKCETSDLLVPANAEMVIEGEVRPYETLPEGPKPESFGFSAGPRQEYIAVRINCITHRKNPVLLDLHQGLGGGGTSLCDASFRVGTTLMTRMMGFPFKSSTWYTYFGGTCTVMSAKKRLYPEPYPGYRQDLEDSILASPVLACMSNEIVVDPDISAYDWDQILEAMMTQTNAARDVRITYDKHQRMTLESPWAETEDLTKYHNMGHIYSKHLYVDSTAKEDMPMGVPRTEFETLFPADLQQKVVDNWEKWGFKTKIDWHKKYNELEYI</sequence>
<evidence type="ECO:0000313" key="4">
    <source>
        <dbReference type="EMBL" id="CBX30510.1"/>
    </source>
</evidence>
<protein>
    <recommendedName>
        <fullName evidence="5">3-octaprenyl-4-hydroxybenzoate carboxy-lyase</fullName>
    </recommendedName>
</protein>
<dbReference type="BioCyc" id="MetaCyc:MONOMER-19099"/>
<dbReference type="PANTHER" id="PTHR30108">
    <property type="entry name" value="3-OCTAPRENYL-4-HYDROXYBENZOATE CARBOXY-LYASE-RELATED"/>
    <property type="match status" value="1"/>
</dbReference>
<dbReference type="Pfam" id="PF20696">
    <property type="entry name" value="UbiD_C"/>
    <property type="match status" value="1"/>
</dbReference>
<dbReference type="Gene3D" id="1.20.5.4570">
    <property type="match status" value="1"/>
</dbReference>
<dbReference type="GO" id="GO:0016831">
    <property type="term" value="F:carboxy-lyase activity"/>
    <property type="evidence" value="ECO:0007669"/>
    <property type="project" value="InterPro"/>
</dbReference>
<evidence type="ECO:0008006" key="5">
    <source>
        <dbReference type="Google" id="ProtNLM"/>
    </source>
</evidence>
<dbReference type="AlphaFoldDB" id="E1YIW6"/>
<feature type="domain" description="3-octaprenyl-4-hydroxybenzoate carboxy-lyase-like N-terminal" evidence="2">
    <location>
        <begin position="8"/>
        <end position="84"/>
    </location>
</feature>
<dbReference type="Pfam" id="PF01977">
    <property type="entry name" value="UbiD"/>
    <property type="match status" value="1"/>
</dbReference>
<reference evidence="4" key="1">
    <citation type="journal article" date="2011" name="Environ. Microbiol.">
        <title>Genomic insights into the metabolic potential of the polycyclic aromatic hydrocarbon degrading sulfate-reducing Deltaproteobacterium N47.</title>
        <authorList>
            <person name="Bergmann F."/>
            <person name="Selesi D."/>
            <person name="Weinmaier T."/>
            <person name="Tischler P."/>
            <person name="Rattei T."/>
            <person name="Meckenstock R.U."/>
        </authorList>
    </citation>
    <scope>NUCLEOTIDE SEQUENCE</scope>
</reference>
<dbReference type="InterPro" id="IPR049381">
    <property type="entry name" value="UbiD-like_C"/>
</dbReference>
<dbReference type="PANTHER" id="PTHR30108:SF17">
    <property type="entry name" value="FERULIC ACID DECARBOXYLASE 1"/>
    <property type="match status" value="1"/>
</dbReference>
<dbReference type="InterPro" id="IPR049383">
    <property type="entry name" value="UbiD-like_N"/>
</dbReference>
<feature type="domain" description="3-octaprenyl-4-hydroxybenzoate carboxy-lyase-like Rift-related" evidence="1">
    <location>
        <begin position="108"/>
        <end position="301"/>
    </location>
</feature>
<accession>E1YIW6</accession>
<gene>
    <name evidence="4" type="ORF">N47_K27500</name>
</gene>
<dbReference type="GO" id="GO:0033494">
    <property type="term" value="P:ferulate metabolic process"/>
    <property type="evidence" value="ECO:0007669"/>
    <property type="project" value="TreeGrafter"/>
</dbReference>
<evidence type="ECO:0000259" key="2">
    <source>
        <dbReference type="Pfam" id="PF20695"/>
    </source>
</evidence>
<evidence type="ECO:0000259" key="3">
    <source>
        <dbReference type="Pfam" id="PF20696"/>
    </source>
</evidence>
<dbReference type="Gene3D" id="3.40.1670.10">
    <property type="entry name" value="UbiD C-terminal domain-like"/>
    <property type="match status" value="1"/>
</dbReference>
<dbReference type="SUPFAM" id="SSF143968">
    <property type="entry name" value="UbiD C-terminal domain-like"/>
    <property type="match status" value="1"/>
</dbReference>
<dbReference type="EMBL" id="FR695876">
    <property type="protein sequence ID" value="CBX30510.1"/>
    <property type="molecule type" value="Genomic_DNA"/>
</dbReference>
<dbReference type="GO" id="GO:0005737">
    <property type="term" value="C:cytoplasm"/>
    <property type="evidence" value="ECO:0007669"/>
    <property type="project" value="TreeGrafter"/>
</dbReference>
<proteinExistence type="predicted"/>
<dbReference type="GO" id="GO:0046281">
    <property type="term" value="P:cinnamic acid catabolic process"/>
    <property type="evidence" value="ECO:0007669"/>
    <property type="project" value="TreeGrafter"/>
</dbReference>
<organism evidence="4">
    <name type="scientific">uncultured Desulfobacterium sp</name>
    <dbReference type="NCBI Taxonomy" id="201089"/>
    <lineage>
        <taxon>Bacteria</taxon>
        <taxon>Pseudomonadati</taxon>
        <taxon>Thermodesulfobacteriota</taxon>
        <taxon>Desulfobacteria</taxon>
        <taxon>Desulfobacterales</taxon>
        <taxon>Desulfobacteriaceae</taxon>
        <taxon>Desulfobacterium</taxon>
        <taxon>environmental samples</taxon>
    </lineage>
</organism>
<dbReference type="InterPro" id="IPR048304">
    <property type="entry name" value="UbiD_Rift_dom"/>
</dbReference>
<feature type="domain" description="3-octaprenyl-4-hydroxybenzoate carboxy-lyase-like C-terminal" evidence="3">
    <location>
        <begin position="341"/>
        <end position="416"/>
    </location>
</feature>
<dbReference type="Pfam" id="PF20695">
    <property type="entry name" value="UbiD_N"/>
    <property type="match status" value="1"/>
</dbReference>